<evidence type="ECO:0000256" key="11">
    <source>
        <dbReference type="ARBA" id="ARBA00052511"/>
    </source>
</evidence>
<comment type="catalytic activity">
    <reaction evidence="4">
        <text>2-hydroxy-2-methylpropanenitrile = acetone + hydrogen cyanide</text>
        <dbReference type="Rhea" id="RHEA:11932"/>
        <dbReference type="ChEBI" id="CHEBI:15347"/>
        <dbReference type="ChEBI" id="CHEBI:15348"/>
        <dbReference type="ChEBI" id="CHEBI:18407"/>
    </reaction>
    <physiologicalReaction direction="left-to-right" evidence="4">
        <dbReference type="Rhea" id="RHEA:11933"/>
    </physiologicalReaction>
</comment>
<evidence type="ECO:0000256" key="7">
    <source>
        <dbReference type="ARBA" id="ARBA00051647"/>
    </source>
</evidence>
<dbReference type="PANTHER" id="PTHR10992:SF1066">
    <property type="entry name" value="METHYL JASMONATE ESTERASE 1"/>
    <property type="match status" value="1"/>
</dbReference>
<dbReference type="GO" id="GO:0080031">
    <property type="term" value="F:methyl salicylate esterase activity"/>
    <property type="evidence" value="ECO:0007669"/>
    <property type="project" value="TreeGrafter"/>
</dbReference>
<comment type="catalytic activity">
    <reaction evidence="3">
        <text>a monosubstituted aliphatic (S)-hydroxynitrile = an aldehyde + hydrogen cyanide</text>
        <dbReference type="Rhea" id="RHEA:56588"/>
        <dbReference type="ChEBI" id="CHEBI:17478"/>
        <dbReference type="ChEBI" id="CHEBI:18407"/>
        <dbReference type="ChEBI" id="CHEBI:140596"/>
        <dbReference type="EC" id="4.1.2.47"/>
    </reaction>
</comment>
<evidence type="ECO:0000256" key="17">
    <source>
        <dbReference type="ARBA" id="ARBA00069221"/>
    </source>
</evidence>
<evidence type="ECO:0000256" key="18">
    <source>
        <dbReference type="ARBA" id="ARBA00076040"/>
    </source>
</evidence>
<dbReference type="GO" id="GO:0047606">
    <property type="term" value="F:(S)-hydroxynitrile lyase activity"/>
    <property type="evidence" value="ECO:0007669"/>
    <property type="project" value="UniProtKB-EC"/>
</dbReference>
<dbReference type="InterPro" id="IPR045889">
    <property type="entry name" value="MES/HNL"/>
</dbReference>
<comment type="catalytic activity">
    <reaction evidence="6">
        <text>formylthiophene + hydrogen cyanide = (2R)-2-hydroxy-2-(thiophen-2-yl)acetonitrile</text>
        <dbReference type="Rhea" id="RHEA:77455"/>
        <dbReference type="ChEBI" id="CHEBI:18407"/>
        <dbReference type="ChEBI" id="CHEBI:87301"/>
        <dbReference type="ChEBI" id="CHEBI:197332"/>
    </reaction>
</comment>
<evidence type="ECO:0000256" key="4">
    <source>
        <dbReference type="ARBA" id="ARBA00050262"/>
    </source>
</evidence>
<dbReference type="InterPro" id="IPR029058">
    <property type="entry name" value="AB_hydrolase_fold"/>
</dbReference>
<evidence type="ECO:0000256" key="5">
    <source>
        <dbReference type="ARBA" id="ARBA00050358"/>
    </source>
</evidence>
<comment type="catalytic activity">
    <reaction evidence="12">
        <text>2,2-dimethylpropanal + hydrogen cyanide = (2S)-2-hydroxy-3,3-dimethylbutanenitrile</text>
        <dbReference type="Rhea" id="RHEA:77407"/>
        <dbReference type="ChEBI" id="CHEBI:18407"/>
        <dbReference type="ChEBI" id="CHEBI:141557"/>
        <dbReference type="ChEBI" id="CHEBI:197355"/>
    </reaction>
</comment>
<dbReference type="PRINTS" id="PR00412">
    <property type="entry name" value="EPOXHYDRLASE"/>
</dbReference>
<dbReference type="Pfam" id="PF12697">
    <property type="entry name" value="Abhydrolase_6"/>
    <property type="match status" value="1"/>
</dbReference>
<dbReference type="GO" id="GO:0009694">
    <property type="term" value="P:jasmonic acid metabolic process"/>
    <property type="evidence" value="ECO:0007669"/>
    <property type="project" value="TreeGrafter"/>
</dbReference>
<evidence type="ECO:0000256" key="2">
    <source>
        <dbReference type="ARBA" id="ARBA00050104"/>
    </source>
</evidence>
<dbReference type="FunFam" id="3.40.50.1820:FF:000051">
    <property type="entry name" value="(S)-hydroxynitrile lyase"/>
    <property type="match status" value="1"/>
</dbReference>
<dbReference type="GO" id="GO:0080030">
    <property type="term" value="F:methyl indole-3-acetate esterase activity"/>
    <property type="evidence" value="ECO:0007669"/>
    <property type="project" value="TreeGrafter"/>
</dbReference>
<protein>
    <recommendedName>
        <fullName evidence="17">(S)-hydroxynitrile lyase</fullName>
        <ecNumber evidence="16">4.1.2.47</ecNumber>
    </recommendedName>
    <alternativeName>
        <fullName evidence="18">2-hydroxy-2-methylpropanenitrile lyase</fullName>
    </alternativeName>
    <alternativeName>
        <fullName evidence="19">Acetone cyanohydrin lyase</fullName>
    </alternativeName>
    <alternativeName>
        <fullName evidence="20">Hydroxynitrile lyase</fullName>
    </alternativeName>
</protein>
<comment type="catalytic activity">
    <reaction evidence="13">
        <text>cyclohexanecarbaldehyde + hydrogen cyanide = (2S)-2-cyclohexyl-2-hydroxyacetonitrile</text>
        <dbReference type="Rhea" id="RHEA:77423"/>
        <dbReference type="ChEBI" id="CHEBI:18407"/>
        <dbReference type="ChEBI" id="CHEBI:197359"/>
        <dbReference type="ChEBI" id="CHEBI:197360"/>
    </reaction>
</comment>
<evidence type="ECO:0000256" key="14">
    <source>
        <dbReference type="ARBA" id="ARBA00052826"/>
    </source>
</evidence>
<dbReference type="GO" id="GO:0009696">
    <property type="term" value="P:salicylic acid metabolic process"/>
    <property type="evidence" value="ECO:0007669"/>
    <property type="project" value="TreeGrafter"/>
</dbReference>
<name>A0AAV0RD60_9ROSI</name>
<evidence type="ECO:0000256" key="19">
    <source>
        <dbReference type="ARBA" id="ARBA00078291"/>
    </source>
</evidence>
<dbReference type="AlphaFoldDB" id="A0AAV0RD60"/>
<organism evidence="22 23">
    <name type="scientific">Linum tenue</name>
    <dbReference type="NCBI Taxonomy" id="586396"/>
    <lineage>
        <taxon>Eukaryota</taxon>
        <taxon>Viridiplantae</taxon>
        <taxon>Streptophyta</taxon>
        <taxon>Embryophyta</taxon>
        <taxon>Tracheophyta</taxon>
        <taxon>Spermatophyta</taxon>
        <taxon>Magnoliopsida</taxon>
        <taxon>eudicotyledons</taxon>
        <taxon>Gunneridae</taxon>
        <taxon>Pentapetalae</taxon>
        <taxon>rosids</taxon>
        <taxon>fabids</taxon>
        <taxon>Malpighiales</taxon>
        <taxon>Linaceae</taxon>
        <taxon>Linum</taxon>
    </lineage>
</organism>
<keyword evidence="1" id="KW-0456">Lyase</keyword>
<dbReference type="InterPro" id="IPR000073">
    <property type="entry name" value="AB_hydrolase_1"/>
</dbReference>
<comment type="caution">
    <text evidence="22">The sequence shown here is derived from an EMBL/GenBank/DDBJ whole genome shotgun (WGS) entry which is preliminary data.</text>
</comment>
<evidence type="ECO:0000256" key="15">
    <source>
        <dbReference type="ARBA" id="ARBA00060885"/>
    </source>
</evidence>
<comment type="catalytic activity">
    <reaction evidence="10">
        <text>2-methylpropanal + hydrogen cyanide = (2S)-2-hydroxy-3-methylbutanenitrile</text>
        <dbReference type="Rhea" id="RHEA:77403"/>
        <dbReference type="ChEBI" id="CHEBI:18407"/>
        <dbReference type="ChEBI" id="CHEBI:48943"/>
        <dbReference type="ChEBI" id="CHEBI:197354"/>
    </reaction>
</comment>
<evidence type="ECO:0000256" key="20">
    <source>
        <dbReference type="ARBA" id="ARBA00079794"/>
    </source>
</evidence>
<evidence type="ECO:0000313" key="23">
    <source>
        <dbReference type="Proteomes" id="UP001154282"/>
    </source>
</evidence>
<comment type="catalytic activity">
    <reaction evidence="9">
        <text>acrolein + hydrogen cyanide = (2S)-2-hydroxybut-3-enenitrile</text>
        <dbReference type="Rhea" id="RHEA:77411"/>
        <dbReference type="ChEBI" id="CHEBI:15368"/>
        <dbReference type="ChEBI" id="CHEBI:18407"/>
        <dbReference type="ChEBI" id="CHEBI:197356"/>
    </reaction>
</comment>
<evidence type="ECO:0000256" key="16">
    <source>
        <dbReference type="ARBA" id="ARBA00066572"/>
    </source>
</evidence>
<comment type="catalytic activity">
    <reaction evidence="5">
        <text>benzaldehyde + hydrogen cyanide = (S)-mandelonitrile</text>
        <dbReference type="Rhea" id="RHEA:77427"/>
        <dbReference type="ChEBI" id="CHEBI:17169"/>
        <dbReference type="ChEBI" id="CHEBI:18407"/>
        <dbReference type="ChEBI" id="CHEBI:36941"/>
    </reaction>
</comment>
<dbReference type="SUPFAM" id="SSF53474">
    <property type="entry name" value="alpha/beta-Hydrolases"/>
    <property type="match status" value="1"/>
</dbReference>
<dbReference type="InterPro" id="IPR000639">
    <property type="entry name" value="Epox_hydrolase-like"/>
</dbReference>
<comment type="catalytic activity">
    <reaction evidence="14">
        <text>an aromatic (S)-hydroxynitrile = an aromatic aldehyde + hydrogen cyanide</text>
        <dbReference type="Rhea" id="RHEA:54660"/>
        <dbReference type="ChEBI" id="CHEBI:18407"/>
        <dbReference type="ChEBI" id="CHEBI:33855"/>
        <dbReference type="ChEBI" id="CHEBI:138306"/>
        <dbReference type="EC" id="4.1.2.47"/>
    </reaction>
</comment>
<dbReference type="GO" id="GO:0080032">
    <property type="term" value="F:methyl jasmonate esterase activity"/>
    <property type="evidence" value="ECO:0007669"/>
    <property type="project" value="TreeGrafter"/>
</dbReference>
<accession>A0AAV0RD60</accession>
<comment type="catalytic activity">
    <reaction evidence="2">
        <text>4-methoxybenzaldehyde + hydrogen cyanide = (2S)-2-hydroxy-2-(4-methoxyphenyl)acetonitrile</text>
        <dbReference type="Rhea" id="RHEA:77447"/>
        <dbReference type="ChEBI" id="CHEBI:18407"/>
        <dbReference type="ChEBI" id="CHEBI:28235"/>
        <dbReference type="ChEBI" id="CHEBI:197328"/>
    </reaction>
</comment>
<reference evidence="22" key="1">
    <citation type="submission" date="2022-08" db="EMBL/GenBank/DDBJ databases">
        <authorList>
            <person name="Gutierrez-Valencia J."/>
        </authorList>
    </citation>
    <scope>NUCLEOTIDE SEQUENCE</scope>
</reference>
<comment type="catalytic activity">
    <reaction evidence="8">
        <text>a disubstituted aliphatic (S)-hydroxynitrile = a ketone + hydrogen cyanide</text>
        <dbReference type="Rhea" id="RHEA:56592"/>
        <dbReference type="ChEBI" id="CHEBI:17087"/>
        <dbReference type="ChEBI" id="CHEBI:18407"/>
        <dbReference type="ChEBI" id="CHEBI:140597"/>
        <dbReference type="EC" id="4.1.2.47"/>
    </reaction>
</comment>
<evidence type="ECO:0000256" key="13">
    <source>
        <dbReference type="ARBA" id="ARBA00052609"/>
    </source>
</evidence>
<evidence type="ECO:0000256" key="8">
    <source>
        <dbReference type="ARBA" id="ARBA00051735"/>
    </source>
</evidence>
<dbReference type="EC" id="4.1.2.47" evidence="16"/>
<sequence>MEEEKQSRRHHHFVLVHGACHGAWCWYKVVPLLKQAGYKVTALDLGASGIHPKQVTELGSVSDYHTPLMELMDSLTGDEEKVILVGHSMGGVGISAAMEKFAEKVAVAVFVAALMPAPHPGVGYSVTKEECLKQMDFMDSQFSFHDGPENPPTSVLFGLKAMSTKLYQLSLPEDLTLGMMLIRPCPFFNDAETEAEIALTSEKYGSVPRAYVVCEADEIIKPDLQRWMIENNPTDDVKPISSADHMAMFSKPHELCTYLLELASKLTKIEELCGNHDGFS</sequence>
<evidence type="ECO:0000259" key="21">
    <source>
        <dbReference type="Pfam" id="PF12697"/>
    </source>
</evidence>
<evidence type="ECO:0000256" key="9">
    <source>
        <dbReference type="ARBA" id="ARBA00051977"/>
    </source>
</evidence>
<evidence type="ECO:0000256" key="10">
    <source>
        <dbReference type="ARBA" id="ARBA00052033"/>
    </source>
</evidence>
<gene>
    <name evidence="22" type="ORF">LITE_LOCUS47123</name>
</gene>
<dbReference type="PANTHER" id="PTHR10992">
    <property type="entry name" value="METHYLESTERASE FAMILY MEMBER"/>
    <property type="match status" value="1"/>
</dbReference>
<evidence type="ECO:0000256" key="1">
    <source>
        <dbReference type="ARBA" id="ARBA00023239"/>
    </source>
</evidence>
<evidence type="ECO:0000313" key="22">
    <source>
        <dbReference type="EMBL" id="CAI0554253.1"/>
    </source>
</evidence>
<comment type="similarity">
    <text evidence="15">Belongs to the AB hydrolase superfamily. Hydroxynitrile lyase family.</text>
</comment>
<dbReference type="Gene3D" id="3.40.50.1820">
    <property type="entry name" value="alpha/beta hydrolase"/>
    <property type="match status" value="1"/>
</dbReference>
<dbReference type="EMBL" id="CAMGYJ010000010">
    <property type="protein sequence ID" value="CAI0554253.1"/>
    <property type="molecule type" value="Genomic_DNA"/>
</dbReference>
<comment type="catalytic activity">
    <reaction evidence="11">
        <text>3-formylthiophene + hydrogen cyanide = (2S)-2-hydroxy-2-(thiophen-3-yl)acetonitrile</text>
        <dbReference type="Rhea" id="RHEA:77459"/>
        <dbReference type="ChEBI" id="CHEBI:18407"/>
        <dbReference type="ChEBI" id="CHEBI:87611"/>
        <dbReference type="ChEBI" id="CHEBI:197333"/>
    </reaction>
</comment>
<dbReference type="Proteomes" id="UP001154282">
    <property type="component" value="Unassembled WGS sequence"/>
</dbReference>
<evidence type="ECO:0000256" key="3">
    <source>
        <dbReference type="ARBA" id="ARBA00050241"/>
    </source>
</evidence>
<comment type="catalytic activity">
    <reaction evidence="7">
        <text>butan-2-one + hydrogen cyanide = 2-hydroxy-2-methylbutanenitrile</text>
        <dbReference type="Rhea" id="RHEA:77467"/>
        <dbReference type="ChEBI" id="CHEBI:18407"/>
        <dbReference type="ChEBI" id="CHEBI:28398"/>
        <dbReference type="ChEBI" id="CHEBI:60954"/>
    </reaction>
    <physiologicalReaction direction="right-to-left" evidence="7">
        <dbReference type="Rhea" id="RHEA:77469"/>
    </physiologicalReaction>
</comment>
<keyword evidence="23" id="KW-1185">Reference proteome</keyword>
<proteinExistence type="inferred from homology"/>
<feature type="domain" description="AB hydrolase-1" evidence="21">
    <location>
        <begin position="13"/>
        <end position="255"/>
    </location>
</feature>
<evidence type="ECO:0000256" key="12">
    <source>
        <dbReference type="ARBA" id="ARBA00052600"/>
    </source>
</evidence>
<evidence type="ECO:0000256" key="6">
    <source>
        <dbReference type="ARBA" id="ARBA00050608"/>
    </source>
</evidence>